<dbReference type="InterPro" id="IPR008547">
    <property type="entry name" value="DUF829_TMEM53"/>
</dbReference>
<evidence type="ECO:0000256" key="1">
    <source>
        <dbReference type="ARBA" id="ARBA00007387"/>
    </source>
</evidence>
<dbReference type="PANTHER" id="PTHR12265:SF30">
    <property type="entry name" value="TRANSMEMBRANE PROTEIN 53"/>
    <property type="match status" value="1"/>
</dbReference>
<comment type="subcellular location">
    <subcellularLocation>
        <location evidence="6">Nucleus outer membrane</location>
        <topology evidence="6">Single-pass membrane protein</topology>
    </subcellularLocation>
</comment>
<dbReference type="EMBL" id="LSYV01000003">
    <property type="protein sequence ID" value="KXZ55507.1"/>
    <property type="molecule type" value="Genomic_DNA"/>
</dbReference>
<dbReference type="AlphaFoldDB" id="A0A150H013"/>
<keyword evidence="4" id="KW-0472">Membrane</keyword>
<dbReference type="Pfam" id="PF05705">
    <property type="entry name" value="DUF829"/>
    <property type="match status" value="1"/>
</dbReference>
<evidence type="ECO:0000256" key="3">
    <source>
        <dbReference type="ARBA" id="ARBA00022989"/>
    </source>
</evidence>
<gene>
    <name evidence="8" type="ORF">GPECTOR_2g1056</name>
</gene>
<evidence type="ECO:0000256" key="2">
    <source>
        <dbReference type="ARBA" id="ARBA00022692"/>
    </source>
</evidence>
<keyword evidence="3" id="KW-1133">Transmembrane helix</keyword>
<proteinExistence type="inferred from homology"/>
<dbReference type="InterPro" id="IPR029058">
    <property type="entry name" value="AB_hydrolase_fold"/>
</dbReference>
<dbReference type="PANTHER" id="PTHR12265">
    <property type="entry name" value="TRANSMEMBRANE PROTEIN 53"/>
    <property type="match status" value="1"/>
</dbReference>
<comment type="similarity">
    <text evidence="1">Belongs to the TMEM53 family.</text>
</comment>
<dbReference type="GO" id="GO:0005640">
    <property type="term" value="C:nuclear outer membrane"/>
    <property type="evidence" value="ECO:0007669"/>
    <property type="project" value="UniProtKB-SubCell"/>
</dbReference>
<feature type="region of interest" description="Disordered" evidence="7">
    <location>
        <begin position="117"/>
        <end position="137"/>
    </location>
</feature>
<dbReference type="Gene3D" id="3.40.50.1820">
    <property type="entry name" value="alpha/beta hydrolase"/>
    <property type="match status" value="1"/>
</dbReference>
<dbReference type="SUPFAM" id="SSF53474">
    <property type="entry name" value="alpha/beta-Hydrolases"/>
    <property type="match status" value="1"/>
</dbReference>
<accession>A0A150H013</accession>
<reference evidence="9" key="1">
    <citation type="journal article" date="2016" name="Nat. Commun.">
        <title>The Gonium pectorale genome demonstrates co-option of cell cycle regulation during the evolution of multicellularity.</title>
        <authorList>
            <person name="Hanschen E.R."/>
            <person name="Marriage T.N."/>
            <person name="Ferris P.J."/>
            <person name="Hamaji T."/>
            <person name="Toyoda A."/>
            <person name="Fujiyama A."/>
            <person name="Neme R."/>
            <person name="Noguchi H."/>
            <person name="Minakuchi Y."/>
            <person name="Suzuki M."/>
            <person name="Kawai-Toyooka H."/>
            <person name="Smith D.R."/>
            <person name="Sparks H."/>
            <person name="Anderson J."/>
            <person name="Bakaric R."/>
            <person name="Luria V."/>
            <person name="Karger A."/>
            <person name="Kirschner M.W."/>
            <person name="Durand P.M."/>
            <person name="Michod R.E."/>
            <person name="Nozaki H."/>
            <person name="Olson B.J."/>
        </authorList>
    </citation>
    <scope>NUCLEOTIDE SEQUENCE [LARGE SCALE GENOMIC DNA]</scope>
    <source>
        <strain evidence="9">NIES-2863</strain>
    </source>
</reference>
<sequence>MRLAAARQGTALSAAAAAGVCSPGGSAATTPSTSGRLLSLDTAWERCVAHPSPPHTALLRRDVSGACSSSGSGRSLMPSSQAASGGLLWAAGYRGFHSSSSSTGAASGGGSGGGIRNTPWAYGGGGSGGGGGNAAPEGRGLPPPVIISPTALRVVVIGWMGSNRRYLNKYGSLWARSGEHEVVILRPSVLQTLGALLGGTRSFLEGYLQTRGVQMRTEEVYDAWYNLAPVCPQLYLYSDADPLVPPADVEKYMGVQEGRGVEVSSYKWPDSGHVEHFRRHPHEYAYQISAFLARALKDW</sequence>
<evidence type="ECO:0000256" key="4">
    <source>
        <dbReference type="ARBA" id="ARBA00023136"/>
    </source>
</evidence>
<name>A0A150H013_GONPE</name>
<keyword evidence="5" id="KW-0539">Nucleus</keyword>
<dbReference type="OrthoDB" id="77878at2759"/>
<dbReference type="Proteomes" id="UP000075714">
    <property type="component" value="Unassembled WGS sequence"/>
</dbReference>
<feature type="compositionally biased region" description="Gly residues" evidence="7">
    <location>
        <begin position="122"/>
        <end position="133"/>
    </location>
</feature>
<comment type="caution">
    <text evidence="8">The sequence shown here is derived from an EMBL/GenBank/DDBJ whole genome shotgun (WGS) entry which is preliminary data.</text>
</comment>
<evidence type="ECO:0000313" key="8">
    <source>
        <dbReference type="EMBL" id="KXZ55507.1"/>
    </source>
</evidence>
<evidence type="ECO:0000256" key="7">
    <source>
        <dbReference type="SAM" id="MobiDB-lite"/>
    </source>
</evidence>
<keyword evidence="9" id="KW-1185">Reference proteome</keyword>
<keyword evidence="2" id="KW-0812">Transmembrane</keyword>
<organism evidence="8 9">
    <name type="scientific">Gonium pectorale</name>
    <name type="common">Green alga</name>
    <dbReference type="NCBI Taxonomy" id="33097"/>
    <lineage>
        <taxon>Eukaryota</taxon>
        <taxon>Viridiplantae</taxon>
        <taxon>Chlorophyta</taxon>
        <taxon>core chlorophytes</taxon>
        <taxon>Chlorophyceae</taxon>
        <taxon>CS clade</taxon>
        <taxon>Chlamydomonadales</taxon>
        <taxon>Volvocaceae</taxon>
        <taxon>Gonium</taxon>
    </lineage>
</organism>
<protein>
    <submittedName>
        <fullName evidence="8">Uncharacterized protein</fullName>
    </submittedName>
</protein>
<evidence type="ECO:0000256" key="6">
    <source>
        <dbReference type="ARBA" id="ARBA00034303"/>
    </source>
</evidence>
<evidence type="ECO:0000256" key="5">
    <source>
        <dbReference type="ARBA" id="ARBA00023242"/>
    </source>
</evidence>
<evidence type="ECO:0000313" key="9">
    <source>
        <dbReference type="Proteomes" id="UP000075714"/>
    </source>
</evidence>